<dbReference type="SUPFAM" id="SSF56112">
    <property type="entry name" value="Protein kinase-like (PK-like)"/>
    <property type="match status" value="1"/>
</dbReference>
<dbReference type="EMBL" id="JAMYWD010000012">
    <property type="protein sequence ID" value="KAJ4952177.1"/>
    <property type="molecule type" value="Genomic_DNA"/>
</dbReference>
<dbReference type="AlphaFoldDB" id="A0A9Q0GQF0"/>
<dbReference type="InterPro" id="IPR000719">
    <property type="entry name" value="Prot_kinase_dom"/>
</dbReference>
<dbReference type="Gene3D" id="1.10.510.10">
    <property type="entry name" value="Transferase(Phosphotransferase) domain 1"/>
    <property type="match status" value="1"/>
</dbReference>
<dbReference type="CDD" id="cd14066">
    <property type="entry name" value="STKc_IRAK"/>
    <property type="match status" value="1"/>
</dbReference>
<evidence type="ECO:0000256" key="5">
    <source>
        <dbReference type="ARBA" id="ARBA00022840"/>
    </source>
</evidence>
<evidence type="ECO:0000256" key="4">
    <source>
        <dbReference type="ARBA" id="ARBA00022777"/>
    </source>
</evidence>
<comment type="similarity">
    <text evidence="7">Belongs to the protein kinase superfamily.</text>
</comment>
<evidence type="ECO:0000259" key="9">
    <source>
        <dbReference type="PROSITE" id="PS50011"/>
    </source>
</evidence>
<organism evidence="10 11">
    <name type="scientific">Protea cynaroides</name>
    <dbReference type="NCBI Taxonomy" id="273540"/>
    <lineage>
        <taxon>Eukaryota</taxon>
        <taxon>Viridiplantae</taxon>
        <taxon>Streptophyta</taxon>
        <taxon>Embryophyta</taxon>
        <taxon>Tracheophyta</taxon>
        <taxon>Spermatophyta</taxon>
        <taxon>Magnoliopsida</taxon>
        <taxon>Proteales</taxon>
        <taxon>Proteaceae</taxon>
        <taxon>Protea</taxon>
    </lineage>
</organism>
<keyword evidence="8" id="KW-0812">Transmembrane</keyword>
<dbReference type="SMART" id="SM00220">
    <property type="entry name" value="S_TKc"/>
    <property type="match status" value="1"/>
</dbReference>
<feature type="binding site" evidence="6">
    <location>
        <position position="110"/>
    </location>
    <ligand>
        <name>ATP</name>
        <dbReference type="ChEBI" id="CHEBI:30616"/>
    </ligand>
</feature>
<dbReference type="Gene3D" id="3.30.200.20">
    <property type="entry name" value="Phosphorylase Kinase, domain 1"/>
    <property type="match status" value="1"/>
</dbReference>
<dbReference type="GO" id="GO:0005524">
    <property type="term" value="F:ATP binding"/>
    <property type="evidence" value="ECO:0007669"/>
    <property type="project" value="UniProtKB-UniRule"/>
</dbReference>
<keyword evidence="4" id="KW-0418">Kinase</keyword>
<dbReference type="PANTHER" id="PTHR48006">
    <property type="entry name" value="LEUCINE-RICH REPEAT-CONTAINING PROTEIN DDB_G0281931-RELATED"/>
    <property type="match status" value="1"/>
</dbReference>
<keyword evidence="3 6" id="KW-0547">Nucleotide-binding</keyword>
<evidence type="ECO:0000256" key="8">
    <source>
        <dbReference type="SAM" id="Phobius"/>
    </source>
</evidence>
<dbReference type="Pfam" id="PF07714">
    <property type="entry name" value="PK_Tyr_Ser-Thr"/>
    <property type="match status" value="1"/>
</dbReference>
<evidence type="ECO:0000256" key="6">
    <source>
        <dbReference type="PROSITE-ProRule" id="PRU10141"/>
    </source>
</evidence>
<keyword evidence="5 6" id="KW-0067">ATP-binding</keyword>
<evidence type="ECO:0000256" key="1">
    <source>
        <dbReference type="ARBA" id="ARBA00022527"/>
    </source>
</evidence>
<dbReference type="Proteomes" id="UP001141806">
    <property type="component" value="Unassembled WGS sequence"/>
</dbReference>
<dbReference type="FunFam" id="3.30.200.20:FF:000745">
    <property type="entry name" value="Phytosulfokine receptor 2"/>
    <property type="match status" value="1"/>
</dbReference>
<dbReference type="InterPro" id="IPR008271">
    <property type="entry name" value="Ser/Thr_kinase_AS"/>
</dbReference>
<dbReference type="InterPro" id="IPR051824">
    <property type="entry name" value="LRR_Rcpt-Like_S/T_Kinase"/>
</dbReference>
<proteinExistence type="inferred from homology"/>
<dbReference type="OrthoDB" id="4062651at2759"/>
<name>A0A9Q0GQF0_9MAGN</name>
<dbReference type="PROSITE" id="PS50011">
    <property type="entry name" value="PROTEIN_KINASE_DOM"/>
    <property type="match status" value="1"/>
</dbReference>
<gene>
    <name evidence="10" type="ORF">NE237_029009</name>
</gene>
<evidence type="ECO:0000313" key="10">
    <source>
        <dbReference type="EMBL" id="KAJ4952177.1"/>
    </source>
</evidence>
<dbReference type="PROSITE" id="PS00107">
    <property type="entry name" value="PROTEIN_KINASE_ATP"/>
    <property type="match status" value="1"/>
</dbReference>
<dbReference type="GO" id="GO:0004674">
    <property type="term" value="F:protein serine/threonine kinase activity"/>
    <property type="evidence" value="ECO:0007669"/>
    <property type="project" value="UniProtKB-KW"/>
</dbReference>
<reference evidence="10" key="1">
    <citation type="journal article" date="2023" name="Plant J.">
        <title>The genome of the king protea, Protea cynaroides.</title>
        <authorList>
            <person name="Chang J."/>
            <person name="Duong T.A."/>
            <person name="Schoeman C."/>
            <person name="Ma X."/>
            <person name="Roodt D."/>
            <person name="Barker N."/>
            <person name="Li Z."/>
            <person name="Van de Peer Y."/>
            <person name="Mizrachi E."/>
        </authorList>
    </citation>
    <scope>NUCLEOTIDE SEQUENCE</scope>
    <source>
        <tissue evidence="10">Young leaves</tissue>
    </source>
</reference>
<dbReference type="PANTHER" id="PTHR48006:SF47">
    <property type="entry name" value="PHYTOSULFOKINE RECEPTOR 2-LIKE"/>
    <property type="match status" value="1"/>
</dbReference>
<evidence type="ECO:0000256" key="2">
    <source>
        <dbReference type="ARBA" id="ARBA00022679"/>
    </source>
</evidence>
<keyword evidence="1 7" id="KW-0723">Serine/threonine-protein kinase</keyword>
<dbReference type="FunFam" id="1.10.510.10:FF:001077">
    <property type="entry name" value="Phytosulfokine receptor 2"/>
    <property type="match status" value="1"/>
</dbReference>
<protein>
    <recommendedName>
        <fullName evidence="9">Protein kinase domain-containing protein</fullName>
    </recommendedName>
</protein>
<comment type="caution">
    <text evidence="10">The sequence shown here is derived from an EMBL/GenBank/DDBJ whole genome shotgun (WGS) entry which is preliminary data.</text>
</comment>
<keyword evidence="8" id="KW-0472">Membrane</keyword>
<feature type="domain" description="Protein kinase" evidence="9">
    <location>
        <begin position="81"/>
        <end position="363"/>
    </location>
</feature>
<keyword evidence="2" id="KW-0808">Transferase</keyword>
<accession>A0A9Q0GQF0</accession>
<dbReference type="InterPro" id="IPR011009">
    <property type="entry name" value="Kinase-like_dom_sf"/>
</dbReference>
<evidence type="ECO:0000313" key="11">
    <source>
        <dbReference type="Proteomes" id="UP001141806"/>
    </source>
</evidence>
<keyword evidence="8" id="KW-1133">Transmembrane helix</keyword>
<dbReference type="PROSITE" id="PS00108">
    <property type="entry name" value="PROTEIN_KINASE_ST"/>
    <property type="match status" value="1"/>
</dbReference>
<evidence type="ECO:0000256" key="7">
    <source>
        <dbReference type="RuleBase" id="RU000304"/>
    </source>
</evidence>
<dbReference type="InterPro" id="IPR017441">
    <property type="entry name" value="Protein_kinase_ATP_BS"/>
</dbReference>
<dbReference type="InterPro" id="IPR001245">
    <property type="entry name" value="Ser-Thr/Tyr_kinase_cat_dom"/>
</dbReference>
<keyword evidence="11" id="KW-1185">Reference proteome</keyword>
<feature type="transmembrane region" description="Helical" evidence="8">
    <location>
        <begin position="7"/>
        <end position="28"/>
    </location>
</feature>
<sequence>MDSTVQALLAATASFIVVTLIYGLISLLCKLTTNPKNQTRRRTIPEPNNHSSSFNVDASASFDSSLDQISMNELIAATGNFASDGIIGDGSFGLVYKARLSHGVTVAVKKLSEDAFQGLREFHAEMETLGKIRHRNLVKILGYCVSGDDRILIYEFIERGSLDQWLQDTSPVVSDVSWPLSWETRIKIIKGVALGLSFLHGLETPIIHRDIKASNVLLDSEFEAHIADFGLARRVKALHSHVSTQVAGTMGYMPPEYKAGVTLATLMADVYSFGILMLEVATGRRPNWPVKMEDGKEVGLIEWARIMVTQGRHVEMIDRTVSRDGLKETEVREFLRIASLCTSEIARERPSMEDVVTLLDSIFGQCDHDHGHDHSIEIDSTIFAESSN</sequence>
<evidence type="ECO:0000256" key="3">
    <source>
        <dbReference type="ARBA" id="ARBA00022741"/>
    </source>
</evidence>